<dbReference type="PANTHER" id="PTHR46409:SF1">
    <property type="entry name" value="HTH PSQ-TYPE DOMAIN-CONTAINING PROTEIN"/>
    <property type="match status" value="1"/>
</dbReference>
<proteinExistence type="predicted"/>
<dbReference type="EMBL" id="JACEEZ010023883">
    <property type="protein sequence ID" value="KAG0710812.1"/>
    <property type="molecule type" value="Genomic_DNA"/>
</dbReference>
<evidence type="ECO:0000313" key="1">
    <source>
        <dbReference type="EMBL" id="KAG0710812.1"/>
    </source>
</evidence>
<name>A0A8J4XNL6_CHIOP</name>
<evidence type="ECO:0000313" key="2">
    <source>
        <dbReference type="Proteomes" id="UP000770661"/>
    </source>
</evidence>
<protein>
    <submittedName>
        <fullName evidence="1">Uncharacterized protein</fullName>
    </submittedName>
</protein>
<accession>A0A8J4XNL6</accession>
<dbReference type="PANTHER" id="PTHR46409">
    <property type="entry name" value="HTH PSQ-TYPE DOMAIN-CONTAINING PROTEIN"/>
    <property type="match status" value="1"/>
</dbReference>
<comment type="caution">
    <text evidence="1">The sequence shown here is derived from an EMBL/GenBank/DDBJ whole genome shotgun (WGS) entry which is preliminary data.</text>
</comment>
<dbReference type="AlphaFoldDB" id="A0A8J4XNL6"/>
<organism evidence="1 2">
    <name type="scientific">Chionoecetes opilio</name>
    <name type="common">Atlantic snow crab</name>
    <name type="synonym">Cancer opilio</name>
    <dbReference type="NCBI Taxonomy" id="41210"/>
    <lineage>
        <taxon>Eukaryota</taxon>
        <taxon>Metazoa</taxon>
        <taxon>Ecdysozoa</taxon>
        <taxon>Arthropoda</taxon>
        <taxon>Crustacea</taxon>
        <taxon>Multicrustacea</taxon>
        <taxon>Malacostraca</taxon>
        <taxon>Eumalacostraca</taxon>
        <taxon>Eucarida</taxon>
        <taxon>Decapoda</taxon>
        <taxon>Pleocyemata</taxon>
        <taxon>Brachyura</taxon>
        <taxon>Eubrachyura</taxon>
        <taxon>Majoidea</taxon>
        <taxon>Majidae</taxon>
        <taxon>Chionoecetes</taxon>
    </lineage>
</organism>
<gene>
    <name evidence="1" type="ORF">GWK47_002434</name>
</gene>
<keyword evidence="2" id="KW-1185">Reference proteome</keyword>
<reference evidence="1" key="1">
    <citation type="submission" date="2020-07" db="EMBL/GenBank/DDBJ databases">
        <title>The High-quality genome of the commercially important snow crab, Chionoecetes opilio.</title>
        <authorList>
            <person name="Jeong J.-H."/>
            <person name="Ryu S."/>
        </authorList>
    </citation>
    <scope>NUCLEOTIDE SEQUENCE</scope>
    <source>
        <strain evidence="1">MADBK_172401_WGS</strain>
        <tissue evidence="1">Digestive gland</tissue>
    </source>
</reference>
<sequence>MKSCEVGGCEGCEIQAHINCSCSREKKIPLKDLAYIMGHVRYGIGLRPTAAIATAALIDAGIITEDNTSKVIDKSKVKRAQEKLMRELGQEFEEKCREDGGISCSLFDGRIDLTNVMMEAEGIKHSWIEGPRHILFQLACRKSQRKKVLDIVMPTVKRSTWYAHSEAILQIMLCSEDQKERIWGVERNLAVRGDGDPDTQLGDSSVINCDASSIVELISWSEDVSEPPLTCSLSTSEAFPLLGTSLEDDVFSAWIRWLPPPTTIFVMSDVSDVRHSARVQTFLMREERTPAGGPDALKEDWNR</sequence>
<dbReference type="OrthoDB" id="10259622at2759"/>
<dbReference type="Proteomes" id="UP000770661">
    <property type="component" value="Unassembled WGS sequence"/>
</dbReference>